<dbReference type="NCBIfam" id="TIGR01640">
    <property type="entry name" value="F_box_assoc_1"/>
    <property type="match status" value="1"/>
</dbReference>
<dbReference type="EMBL" id="JAEACU010000007">
    <property type="protein sequence ID" value="KAH7522411.1"/>
    <property type="molecule type" value="Genomic_DNA"/>
</dbReference>
<organism evidence="2 3">
    <name type="scientific">Ziziphus jujuba var. spinosa</name>
    <dbReference type="NCBI Taxonomy" id="714518"/>
    <lineage>
        <taxon>Eukaryota</taxon>
        <taxon>Viridiplantae</taxon>
        <taxon>Streptophyta</taxon>
        <taxon>Embryophyta</taxon>
        <taxon>Tracheophyta</taxon>
        <taxon>Spermatophyta</taxon>
        <taxon>Magnoliopsida</taxon>
        <taxon>eudicotyledons</taxon>
        <taxon>Gunneridae</taxon>
        <taxon>Pentapetalae</taxon>
        <taxon>rosids</taxon>
        <taxon>fabids</taxon>
        <taxon>Rosales</taxon>
        <taxon>Rhamnaceae</taxon>
        <taxon>Paliureae</taxon>
        <taxon>Ziziphus</taxon>
    </lineage>
</organism>
<dbReference type="InterPro" id="IPR050796">
    <property type="entry name" value="SCF_F-box_component"/>
</dbReference>
<proteinExistence type="predicted"/>
<evidence type="ECO:0000313" key="2">
    <source>
        <dbReference type="EMBL" id="KAH7522411.1"/>
    </source>
</evidence>
<sequence length="490" mass="57257">MEEESQEEDCTTSANVVTLKDIIDEILVKLPLKDLARFKCVSKSWSKSIKPRVVKTIKSNSFTNSWLHHLQSTRRKREWRRAKKKEEERYTSAVDAILKDIIDDILGKLPLKDLARCRLVCKPWCNSIVPRILKNIASCSKVIVSSSLGCIQILDHEASSFSKTESKVKQLPFPLKRPGGMVSGSFKGLLCIRFWKPYTDAAFILWNPEEYNSITIPYGWKKIVEEDFVGFGYDNYSDDYKIIRCYIHFHEVDIYSLKTNSWKNYKTPYFGFDDFKQFNPKIATLVNVALYWPVTPLHPILYFDLADEKITSLQTKQLPSDCDRRVELKLMVYEGKSLCAYQSHFRRMIHMWVLTEEHDDDDQESRVLKWTKLMSTPHLDELEPQRSLTPLSFRRDGELVLQVRKPKFPRLPFRRPSVIESLCLLHNPEQNRFEKIHGIINSNIYMKKALNQFVLYYRGTERYFPSDTIIKGKDVNSEGKPAAAEDLQFI</sequence>
<name>A0A978V4X8_ZIZJJ</name>
<feature type="domain" description="F-box" evidence="1">
    <location>
        <begin position="97"/>
        <end position="136"/>
    </location>
</feature>
<reference evidence="2" key="1">
    <citation type="journal article" date="2021" name="Front. Plant Sci.">
        <title>Chromosome-Scale Genome Assembly for Chinese Sour Jujube and Insights Into Its Genome Evolution and Domestication Signature.</title>
        <authorList>
            <person name="Shen L.-Y."/>
            <person name="Luo H."/>
            <person name="Wang X.-L."/>
            <person name="Wang X.-M."/>
            <person name="Qiu X.-J."/>
            <person name="Liu H."/>
            <person name="Zhou S.-S."/>
            <person name="Jia K.-H."/>
            <person name="Nie S."/>
            <person name="Bao Y.-T."/>
            <person name="Zhang R.-G."/>
            <person name="Yun Q.-Z."/>
            <person name="Chai Y.-H."/>
            <person name="Lu J.-Y."/>
            <person name="Li Y."/>
            <person name="Zhao S.-W."/>
            <person name="Mao J.-F."/>
            <person name="Jia S.-G."/>
            <person name="Mao Y.-M."/>
        </authorList>
    </citation>
    <scope>NUCLEOTIDE SEQUENCE</scope>
    <source>
        <strain evidence="2">AT0</strain>
        <tissue evidence="2">Leaf</tissue>
    </source>
</reference>
<dbReference type="PANTHER" id="PTHR31672">
    <property type="entry name" value="BNACNNG10540D PROTEIN"/>
    <property type="match status" value="1"/>
</dbReference>
<dbReference type="InterPro" id="IPR006527">
    <property type="entry name" value="F-box-assoc_dom_typ1"/>
</dbReference>
<dbReference type="InterPro" id="IPR001810">
    <property type="entry name" value="F-box_dom"/>
</dbReference>
<evidence type="ECO:0000259" key="1">
    <source>
        <dbReference type="SMART" id="SM00256"/>
    </source>
</evidence>
<dbReference type="Pfam" id="PF00646">
    <property type="entry name" value="F-box"/>
    <property type="match status" value="2"/>
</dbReference>
<dbReference type="InterPro" id="IPR036047">
    <property type="entry name" value="F-box-like_dom_sf"/>
</dbReference>
<dbReference type="SMART" id="SM00256">
    <property type="entry name" value="FBOX"/>
    <property type="match status" value="2"/>
</dbReference>
<gene>
    <name evidence="2" type="ORF">FEM48_Zijuj07G0135600</name>
</gene>
<dbReference type="PANTHER" id="PTHR31672:SF13">
    <property type="entry name" value="F-BOX PROTEIN CPR30-LIKE"/>
    <property type="match status" value="1"/>
</dbReference>
<evidence type="ECO:0000313" key="3">
    <source>
        <dbReference type="Proteomes" id="UP000813462"/>
    </source>
</evidence>
<comment type="caution">
    <text evidence="2">The sequence shown here is derived from an EMBL/GenBank/DDBJ whole genome shotgun (WGS) entry which is preliminary data.</text>
</comment>
<dbReference type="SUPFAM" id="SSF81383">
    <property type="entry name" value="F-box domain"/>
    <property type="match status" value="2"/>
</dbReference>
<accession>A0A978V4X8</accession>
<feature type="domain" description="F-box" evidence="1">
    <location>
        <begin position="18"/>
        <end position="58"/>
    </location>
</feature>
<protein>
    <recommendedName>
        <fullName evidence="1">F-box domain-containing protein</fullName>
    </recommendedName>
</protein>
<dbReference type="InterPro" id="IPR017451">
    <property type="entry name" value="F-box-assoc_interact_dom"/>
</dbReference>
<dbReference type="AlphaFoldDB" id="A0A978V4X8"/>
<dbReference type="Proteomes" id="UP000813462">
    <property type="component" value="Unassembled WGS sequence"/>
</dbReference>
<dbReference type="Pfam" id="PF07734">
    <property type="entry name" value="FBA_1"/>
    <property type="match status" value="1"/>
</dbReference>